<keyword evidence="3" id="KW-1185">Reference proteome</keyword>
<reference evidence="2 3" key="1">
    <citation type="journal article" date="2018" name="Front. Plant Sci.">
        <title>Red Clover (Trifolium pratense) and Zigzag Clover (T. medium) - A Picture of Genomic Similarities and Differences.</title>
        <authorList>
            <person name="Dluhosova J."/>
            <person name="Istvanek J."/>
            <person name="Nedelnik J."/>
            <person name="Repkova J."/>
        </authorList>
    </citation>
    <scope>NUCLEOTIDE SEQUENCE [LARGE SCALE GENOMIC DNA]</scope>
    <source>
        <strain evidence="3">cv. 10/8</strain>
        <tissue evidence="2">Leaf</tissue>
    </source>
</reference>
<feature type="non-terminal residue" evidence="2">
    <location>
        <position position="44"/>
    </location>
</feature>
<proteinExistence type="predicted"/>
<feature type="region of interest" description="Disordered" evidence="1">
    <location>
        <begin position="1"/>
        <end position="21"/>
    </location>
</feature>
<protein>
    <submittedName>
        <fullName evidence="2">Uncharacterized protein</fullName>
    </submittedName>
</protein>
<dbReference type="EMBL" id="LXQA011228888">
    <property type="protein sequence ID" value="MCI89834.1"/>
    <property type="molecule type" value="Genomic_DNA"/>
</dbReference>
<evidence type="ECO:0000313" key="3">
    <source>
        <dbReference type="Proteomes" id="UP000265520"/>
    </source>
</evidence>
<sequence>VEMAEPPDELKENINEPDTVQRNAVVGEHIVQANVVEPGVEQPN</sequence>
<organism evidence="2 3">
    <name type="scientific">Trifolium medium</name>
    <dbReference type="NCBI Taxonomy" id="97028"/>
    <lineage>
        <taxon>Eukaryota</taxon>
        <taxon>Viridiplantae</taxon>
        <taxon>Streptophyta</taxon>
        <taxon>Embryophyta</taxon>
        <taxon>Tracheophyta</taxon>
        <taxon>Spermatophyta</taxon>
        <taxon>Magnoliopsida</taxon>
        <taxon>eudicotyledons</taxon>
        <taxon>Gunneridae</taxon>
        <taxon>Pentapetalae</taxon>
        <taxon>rosids</taxon>
        <taxon>fabids</taxon>
        <taxon>Fabales</taxon>
        <taxon>Fabaceae</taxon>
        <taxon>Papilionoideae</taxon>
        <taxon>50 kb inversion clade</taxon>
        <taxon>NPAAA clade</taxon>
        <taxon>Hologalegina</taxon>
        <taxon>IRL clade</taxon>
        <taxon>Trifolieae</taxon>
        <taxon>Trifolium</taxon>
    </lineage>
</organism>
<evidence type="ECO:0000256" key="1">
    <source>
        <dbReference type="SAM" id="MobiDB-lite"/>
    </source>
</evidence>
<comment type="caution">
    <text evidence="2">The sequence shown here is derived from an EMBL/GenBank/DDBJ whole genome shotgun (WGS) entry which is preliminary data.</text>
</comment>
<accession>A0A392VN66</accession>
<dbReference type="AlphaFoldDB" id="A0A392VN66"/>
<dbReference type="Proteomes" id="UP000265520">
    <property type="component" value="Unassembled WGS sequence"/>
</dbReference>
<evidence type="ECO:0000313" key="2">
    <source>
        <dbReference type="EMBL" id="MCI89834.1"/>
    </source>
</evidence>
<name>A0A392VN66_9FABA</name>
<feature type="non-terminal residue" evidence="2">
    <location>
        <position position="1"/>
    </location>
</feature>